<dbReference type="AlphaFoldDB" id="A0AAN8UEH5"/>
<feature type="domain" description="Rubisco accumulation factor 1 alpha-helical" evidence="4">
    <location>
        <begin position="163"/>
        <end position="272"/>
    </location>
</feature>
<feature type="region of interest" description="Disordered" evidence="2">
    <location>
        <begin position="1"/>
        <end position="77"/>
    </location>
</feature>
<feature type="domain" description="Rubisco accumulation factor 1 C-terminal" evidence="3">
    <location>
        <begin position="291"/>
        <end position="446"/>
    </location>
</feature>
<evidence type="ECO:0000313" key="7">
    <source>
        <dbReference type="Proteomes" id="UP001370490"/>
    </source>
</evidence>
<evidence type="ECO:0000256" key="1">
    <source>
        <dbReference type="ARBA" id="ARBA00023186"/>
    </source>
</evidence>
<keyword evidence="1" id="KW-0143">Chaperone</keyword>
<dbReference type="Pfam" id="PF18087">
    <property type="entry name" value="RuBisCo_chap_C"/>
    <property type="match status" value="1"/>
</dbReference>
<dbReference type="InterPro" id="IPR037494">
    <property type="entry name" value="RAF1"/>
</dbReference>
<dbReference type="InterPro" id="IPR040858">
    <property type="entry name" value="Raf1_C"/>
</dbReference>
<accession>A0AAN8UEH5</accession>
<dbReference type="InterPro" id="IPR041358">
    <property type="entry name" value="Raf1_N"/>
</dbReference>
<sequence>MLSLTLNPTTTSLSPLHHHHHHHKPSFSSSFLPQTPFHHHPPIPSKPIQRPSSTVSASASPPPPSPQPQQHYQPFRLPPTPLPSQIISVPSSDRIVTLANRLGLWFDYAPLITSLIQDGFTSSSIEESTGISAVEQNRLIVATQVRNSILQSSQITPEVLSFFDVGGAELLYELRLLSATQRAAAARYVVEKKFDGKGAREVARAIKDFPRRKEDLGWEHFDCKMPGDCLAFSYFRLSREHMNPSPERSAALDRAMEVTETERARERILKELEGKEDGIGKEEDVTDAYRVPVVRMQVGEVAEATKVVVLPVCRAEDVEDGIVNAPWECRVEGDFGVVAAEKGWKRWVVFPGWGPVVRLGNGGVVVSFADARALPWRVNRWYKEEAILVVVNRGEKAVEAEDGLYLVNVTRDDGGGGLKVERGSKLKANGVEESLGMVVLVVRPPKEETDDQLTAEDWE</sequence>
<evidence type="ECO:0000259" key="3">
    <source>
        <dbReference type="Pfam" id="PF18087"/>
    </source>
</evidence>
<protein>
    <submittedName>
        <fullName evidence="6">Rubisco accumulation factor 1, alpha helical domain</fullName>
    </submittedName>
</protein>
<reference evidence="6 7" key="1">
    <citation type="submission" date="2023-12" db="EMBL/GenBank/DDBJ databases">
        <title>A high-quality genome assembly for Dillenia turbinata (Dilleniales).</title>
        <authorList>
            <person name="Chanderbali A."/>
        </authorList>
    </citation>
    <scope>NUCLEOTIDE SEQUENCE [LARGE SCALE GENOMIC DNA]</scope>
    <source>
        <strain evidence="6">LSX21</strain>
        <tissue evidence="6">Leaf</tissue>
    </source>
</reference>
<dbReference type="InterPro" id="IPR040781">
    <property type="entry name" value="Raf1_HTH"/>
</dbReference>
<feature type="compositionally biased region" description="Low complexity" evidence="2">
    <location>
        <begin position="1"/>
        <end position="15"/>
    </location>
</feature>
<keyword evidence="7" id="KW-1185">Reference proteome</keyword>
<proteinExistence type="predicted"/>
<feature type="compositionally biased region" description="Basic residues" evidence="2">
    <location>
        <begin position="16"/>
        <end position="25"/>
    </location>
</feature>
<feature type="compositionally biased region" description="Low complexity" evidence="2">
    <location>
        <begin position="49"/>
        <end position="59"/>
    </location>
</feature>
<gene>
    <name evidence="6" type="ORF">RJ641_023437</name>
</gene>
<organism evidence="6 7">
    <name type="scientific">Dillenia turbinata</name>
    <dbReference type="NCBI Taxonomy" id="194707"/>
    <lineage>
        <taxon>Eukaryota</taxon>
        <taxon>Viridiplantae</taxon>
        <taxon>Streptophyta</taxon>
        <taxon>Embryophyta</taxon>
        <taxon>Tracheophyta</taxon>
        <taxon>Spermatophyta</taxon>
        <taxon>Magnoliopsida</taxon>
        <taxon>eudicotyledons</taxon>
        <taxon>Gunneridae</taxon>
        <taxon>Pentapetalae</taxon>
        <taxon>Dilleniales</taxon>
        <taxon>Dilleniaceae</taxon>
        <taxon>Dillenia</taxon>
    </lineage>
</organism>
<evidence type="ECO:0000256" key="2">
    <source>
        <dbReference type="SAM" id="MobiDB-lite"/>
    </source>
</evidence>
<evidence type="ECO:0000313" key="6">
    <source>
        <dbReference type="EMBL" id="KAK6911344.1"/>
    </source>
</evidence>
<dbReference type="EMBL" id="JBAMMX010000028">
    <property type="protein sequence ID" value="KAK6911344.1"/>
    <property type="molecule type" value="Genomic_DNA"/>
</dbReference>
<dbReference type="PANTHER" id="PTHR35299:SF3">
    <property type="entry name" value="RUBISCO ACCUMULATION FACTOR 1.2, CHLOROPLASTIC"/>
    <property type="match status" value="1"/>
</dbReference>
<name>A0AAN8UEH5_9MAGN</name>
<evidence type="ECO:0000259" key="5">
    <source>
        <dbReference type="Pfam" id="PF18579"/>
    </source>
</evidence>
<dbReference type="PANTHER" id="PTHR35299">
    <property type="entry name" value="RUBISCO ACCUMULATION FACTOR 1"/>
    <property type="match status" value="1"/>
</dbReference>
<dbReference type="Proteomes" id="UP001370490">
    <property type="component" value="Unassembled WGS sequence"/>
</dbReference>
<dbReference type="GO" id="GO:0110102">
    <property type="term" value="P:ribulose bisphosphate carboxylase complex assembly"/>
    <property type="evidence" value="ECO:0007669"/>
    <property type="project" value="UniProtKB-ARBA"/>
</dbReference>
<evidence type="ECO:0000259" key="4">
    <source>
        <dbReference type="Pfam" id="PF18578"/>
    </source>
</evidence>
<feature type="domain" description="Rubisco accumulation factor 1 helix turn helix" evidence="5">
    <location>
        <begin position="93"/>
        <end position="149"/>
    </location>
</feature>
<dbReference type="GO" id="GO:0009507">
    <property type="term" value="C:chloroplast"/>
    <property type="evidence" value="ECO:0007669"/>
    <property type="project" value="TreeGrafter"/>
</dbReference>
<dbReference type="Pfam" id="PF18579">
    <property type="entry name" value="Raf1_HTH"/>
    <property type="match status" value="1"/>
</dbReference>
<dbReference type="Pfam" id="PF18578">
    <property type="entry name" value="Raf1_N"/>
    <property type="match status" value="1"/>
</dbReference>
<comment type="caution">
    <text evidence="6">The sequence shown here is derived from an EMBL/GenBank/DDBJ whole genome shotgun (WGS) entry which is preliminary data.</text>
</comment>